<sequence length="280" mass="32594">MLSVITVNYKTASHLERMLISLFKYHQDDRVEVFVVENNSGDDLSSLESQFPQVTFLYSVRNRGFAGGCNMALRLATGEFCVLVNPDIRFQSNALYQIEDAMQQHPKVGIGGICLLYEDRTQQKCVWRFPGVWDQLLVLSKIPHLFHCHAIDAWTMKNFDYSKDAKVDQVMGAFFCIRRNVLEEIGLLDEKFFMWYEEVDFAKRAYDHGWLTYYFSQISAIHKGGSSFEKILTVKKQAMIRQSLRRYMRRHKGIIAWTLFTLGEPFFILLALMASIIKPR</sequence>
<dbReference type="InterPro" id="IPR001173">
    <property type="entry name" value="Glyco_trans_2-like"/>
</dbReference>
<dbReference type="PANTHER" id="PTHR43179:SF7">
    <property type="entry name" value="RHAMNOSYLTRANSFERASE WBBL"/>
    <property type="match status" value="1"/>
</dbReference>
<feature type="domain" description="Glycosyltransferase 2-like" evidence="2">
    <location>
        <begin position="3"/>
        <end position="123"/>
    </location>
</feature>
<name>A0A0G1Q7N6_9BACT</name>
<dbReference type="Proteomes" id="UP000034795">
    <property type="component" value="Unassembled WGS sequence"/>
</dbReference>
<keyword evidence="1" id="KW-1133">Transmembrane helix</keyword>
<dbReference type="GO" id="GO:0016740">
    <property type="term" value="F:transferase activity"/>
    <property type="evidence" value="ECO:0007669"/>
    <property type="project" value="UniProtKB-KW"/>
</dbReference>
<organism evidence="3 4">
    <name type="scientific">Candidatus Uhrbacteria bacterium GW2011_GWE2_46_68</name>
    <dbReference type="NCBI Taxonomy" id="1618994"/>
    <lineage>
        <taxon>Bacteria</taxon>
        <taxon>Candidatus Uhriibacteriota</taxon>
    </lineage>
</organism>
<evidence type="ECO:0000313" key="3">
    <source>
        <dbReference type="EMBL" id="KKU41014.1"/>
    </source>
</evidence>
<keyword evidence="3" id="KW-0808">Transferase</keyword>
<dbReference type="SUPFAM" id="SSF53448">
    <property type="entry name" value="Nucleotide-diphospho-sugar transferases"/>
    <property type="match status" value="1"/>
</dbReference>
<dbReference type="CDD" id="cd04186">
    <property type="entry name" value="GT_2_like_c"/>
    <property type="match status" value="1"/>
</dbReference>
<reference evidence="3 4" key="1">
    <citation type="journal article" date="2015" name="Nature">
        <title>rRNA introns, odd ribosomes, and small enigmatic genomes across a large radiation of phyla.</title>
        <authorList>
            <person name="Brown C.T."/>
            <person name="Hug L.A."/>
            <person name="Thomas B.C."/>
            <person name="Sharon I."/>
            <person name="Castelle C.J."/>
            <person name="Singh A."/>
            <person name="Wilkins M.J."/>
            <person name="Williams K.H."/>
            <person name="Banfield J.F."/>
        </authorList>
    </citation>
    <scope>NUCLEOTIDE SEQUENCE [LARGE SCALE GENOMIC DNA]</scope>
</reference>
<evidence type="ECO:0000256" key="1">
    <source>
        <dbReference type="SAM" id="Phobius"/>
    </source>
</evidence>
<feature type="transmembrane region" description="Helical" evidence="1">
    <location>
        <begin position="254"/>
        <end position="277"/>
    </location>
</feature>
<dbReference type="PANTHER" id="PTHR43179">
    <property type="entry name" value="RHAMNOSYLTRANSFERASE WBBL"/>
    <property type="match status" value="1"/>
</dbReference>
<dbReference type="InterPro" id="IPR029044">
    <property type="entry name" value="Nucleotide-diphossugar_trans"/>
</dbReference>
<keyword evidence="1" id="KW-0812">Transmembrane</keyword>
<dbReference type="Pfam" id="PF00535">
    <property type="entry name" value="Glycos_transf_2"/>
    <property type="match status" value="1"/>
</dbReference>
<evidence type="ECO:0000259" key="2">
    <source>
        <dbReference type="Pfam" id="PF00535"/>
    </source>
</evidence>
<keyword evidence="1" id="KW-0472">Membrane</keyword>
<dbReference type="Gene3D" id="3.90.550.10">
    <property type="entry name" value="Spore Coat Polysaccharide Biosynthesis Protein SpsA, Chain A"/>
    <property type="match status" value="1"/>
</dbReference>
<gene>
    <name evidence="3" type="ORF">UX57_C0007G0046</name>
</gene>
<accession>A0A0G1Q7N6</accession>
<dbReference type="AlphaFoldDB" id="A0A0G1Q7N6"/>
<dbReference type="EMBL" id="LCMS01000007">
    <property type="protein sequence ID" value="KKU41014.1"/>
    <property type="molecule type" value="Genomic_DNA"/>
</dbReference>
<evidence type="ECO:0000313" key="4">
    <source>
        <dbReference type="Proteomes" id="UP000034795"/>
    </source>
</evidence>
<proteinExistence type="predicted"/>
<protein>
    <submittedName>
        <fullName evidence="3">Glycosyl transferase, group 2 family</fullName>
    </submittedName>
</protein>
<comment type="caution">
    <text evidence="3">The sequence shown here is derived from an EMBL/GenBank/DDBJ whole genome shotgun (WGS) entry which is preliminary data.</text>
</comment>
<dbReference type="STRING" id="1618994.UX57_C0007G0046"/>